<feature type="transmembrane region" description="Helical" evidence="1">
    <location>
        <begin position="94"/>
        <end position="114"/>
    </location>
</feature>
<keyword evidence="1" id="KW-1133">Transmembrane helix</keyword>
<name>A0A1X7NU79_9HYPH</name>
<proteinExistence type="predicted"/>
<dbReference type="PANTHER" id="PTHR42709">
    <property type="entry name" value="ALKALINE PHOSPHATASE LIKE PROTEIN"/>
    <property type="match status" value="1"/>
</dbReference>
<keyword evidence="1" id="KW-0812">Transmembrane</keyword>
<reference evidence="3 4" key="1">
    <citation type="submission" date="2017-04" db="EMBL/GenBank/DDBJ databases">
        <authorList>
            <person name="Afonso C.L."/>
            <person name="Miller P.J."/>
            <person name="Scott M.A."/>
            <person name="Spackman E."/>
            <person name="Goraichik I."/>
            <person name="Dimitrov K.M."/>
            <person name="Suarez D.L."/>
            <person name="Swayne D.E."/>
        </authorList>
    </citation>
    <scope>NUCLEOTIDE SEQUENCE [LARGE SCALE GENOMIC DNA]</scope>
    <source>
        <strain evidence="3 4">B5P</strain>
    </source>
</reference>
<feature type="transmembrane region" description="Helical" evidence="1">
    <location>
        <begin position="43"/>
        <end position="62"/>
    </location>
</feature>
<dbReference type="PANTHER" id="PTHR42709:SF4">
    <property type="entry name" value="INNER MEMBRANE PROTEIN YQAA"/>
    <property type="match status" value="1"/>
</dbReference>
<dbReference type="InterPro" id="IPR032816">
    <property type="entry name" value="VTT_dom"/>
</dbReference>
<accession>A0A1X7NU79</accession>
<feature type="transmembrane region" description="Helical" evidence="1">
    <location>
        <begin position="120"/>
        <end position="140"/>
    </location>
</feature>
<dbReference type="AlphaFoldDB" id="A0A1X7NU79"/>
<feature type="domain" description="VTT" evidence="2">
    <location>
        <begin position="31"/>
        <end position="139"/>
    </location>
</feature>
<dbReference type="Pfam" id="PF09335">
    <property type="entry name" value="VTT_dom"/>
    <property type="match status" value="1"/>
</dbReference>
<evidence type="ECO:0000313" key="3">
    <source>
        <dbReference type="EMBL" id="SMH41178.1"/>
    </source>
</evidence>
<evidence type="ECO:0000259" key="2">
    <source>
        <dbReference type="Pfam" id="PF09335"/>
    </source>
</evidence>
<dbReference type="OrthoDB" id="9814483at2"/>
<dbReference type="RefSeq" id="WP_085464442.1">
    <property type="nucleotide sequence ID" value="NZ_FXBL01000004.1"/>
</dbReference>
<organism evidence="3 4">
    <name type="scientific">Mesorhizobium australicum</name>
    <dbReference type="NCBI Taxonomy" id="536018"/>
    <lineage>
        <taxon>Bacteria</taxon>
        <taxon>Pseudomonadati</taxon>
        <taxon>Pseudomonadota</taxon>
        <taxon>Alphaproteobacteria</taxon>
        <taxon>Hyphomicrobiales</taxon>
        <taxon>Phyllobacteriaceae</taxon>
        <taxon>Mesorhizobium</taxon>
    </lineage>
</organism>
<dbReference type="InterPro" id="IPR051311">
    <property type="entry name" value="DedA_domain"/>
</dbReference>
<dbReference type="Proteomes" id="UP000193083">
    <property type="component" value="Unassembled WGS sequence"/>
</dbReference>
<dbReference type="EMBL" id="FXBL01000004">
    <property type="protein sequence ID" value="SMH41178.1"/>
    <property type="molecule type" value="Genomic_DNA"/>
</dbReference>
<sequence length="145" mass="15368">MSDLAAYAGLFAVAFVAATILPAQSEAALVALLVAGAQEPVALVAVASLGNTLGAVVNWALGRGVSRFSGRRWFPVTPAQLDRATRWYRRWGRWSLLLSWAPVGGDALTVAAGVLREPLWSFVLLVGLAKTARYVVLAAATMNFV</sequence>
<protein>
    <submittedName>
        <fullName evidence="3">Membrane protein YqaA, SNARE-associated domain</fullName>
    </submittedName>
</protein>
<keyword evidence="1" id="KW-0472">Membrane</keyword>
<evidence type="ECO:0000256" key="1">
    <source>
        <dbReference type="SAM" id="Phobius"/>
    </source>
</evidence>
<gene>
    <name evidence="3" type="ORF">SAMN02982922_2499</name>
</gene>
<evidence type="ECO:0000313" key="4">
    <source>
        <dbReference type="Proteomes" id="UP000193083"/>
    </source>
</evidence>
<keyword evidence="4" id="KW-1185">Reference proteome</keyword>